<evidence type="ECO:0000313" key="10">
    <source>
        <dbReference type="Proteomes" id="UP001224392"/>
    </source>
</evidence>
<dbReference type="SUPFAM" id="SSF161111">
    <property type="entry name" value="Cation efflux protein transmembrane domain-like"/>
    <property type="match status" value="1"/>
</dbReference>
<comment type="subcellular location">
    <subcellularLocation>
        <location evidence="1">Membrane</location>
        <topology evidence="1">Multi-pass membrane protein</topology>
    </subcellularLocation>
</comment>
<protein>
    <submittedName>
        <fullName evidence="9">Cation diffusion facilitator family transporter</fullName>
    </submittedName>
</protein>
<dbReference type="PANTHER" id="PTHR13414:SF9">
    <property type="entry name" value="PROTON-COUPLED ZINC ANTIPORTER SLC30A9, MITOCHONDRIAL"/>
    <property type="match status" value="1"/>
</dbReference>
<feature type="transmembrane region" description="Helical" evidence="7">
    <location>
        <begin position="21"/>
        <end position="41"/>
    </location>
</feature>
<evidence type="ECO:0000256" key="3">
    <source>
        <dbReference type="ARBA" id="ARBA00022692"/>
    </source>
</evidence>
<feature type="transmembrane region" description="Helical" evidence="7">
    <location>
        <begin position="87"/>
        <end position="105"/>
    </location>
</feature>
<evidence type="ECO:0000256" key="1">
    <source>
        <dbReference type="ARBA" id="ARBA00004141"/>
    </source>
</evidence>
<keyword evidence="6 7" id="KW-0472">Membrane</keyword>
<dbReference type="NCBIfam" id="TIGR01297">
    <property type="entry name" value="CDF"/>
    <property type="match status" value="1"/>
</dbReference>
<sequence>MNLWSVIEGALVAGADSKKSIFYALSANGAITVVKAVAAFVTGSGSLLAEAVHSLADCGNQALLLLGLSKAKHPPSDEFPLGSGKEIYFWSFIVAILLFSMGGLFSINEGIHKLQAHEPLRMPALALGVLVFALFAEGAALFGCIREINKVRGERSLLRWFRESRQSELIVIFAEDLAALLGLSLAIIAVAASWITGEPRYDAMGSIAIGTVLVLVAVFLAKEVKDLLVGQGVEKPVRKEMLAFLQAQQQVDAVLNLRTLHMGTDVMVAIKARMARHPDDVSMIESINEIEKAFKGRFPEVAWLFFEPDLRD</sequence>
<feature type="domain" description="Cation efflux protein transmembrane" evidence="8">
    <location>
        <begin position="21"/>
        <end position="228"/>
    </location>
</feature>
<evidence type="ECO:0000313" key="9">
    <source>
        <dbReference type="EMBL" id="GMG88337.1"/>
    </source>
</evidence>
<keyword evidence="4" id="KW-0862">Zinc</keyword>
<evidence type="ECO:0000259" key="8">
    <source>
        <dbReference type="Pfam" id="PF01545"/>
    </source>
</evidence>
<keyword evidence="3 7" id="KW-0812">Transmembrane</keyword>
<dbReference type="PANTHER" id="PTHR13414">
    <property type="entry name" value="HUEL-CATION TRANSPORTER"/>
    <property type="match status" value="1"/>
</dbReference>
<comment type="caution">
    <text evidence="9">The sequence shown here is derived from an EMBL/GenBank/DDBJ whole genome shotgun (WGS) entry which is preliminary data.</text>
</comment>
<feature type="transmembrane region" description="Helical" evidence="7">
    <location>
        <begin position="201"/>
        <end position="221"/>
    </location>
</feature>
<dbReference type="InterPro" id="IPR040177">
    <property type="entry name" value="SLC30A9"/>
</dbReference>
<reference evidence="9 10" key="1">
    <citation type="submission" date="2023-04" db="EMBL/GenBank/DDBJ databases">
        <title>Marinobulbifer ophiurae gen. nov., sp. Nov., isolate from tissue of brittle star Ophioplocus japonicus.</title>
        <authorList>
            <person name="Kawano K."/>
            <person name="Sawayama S."/>
            <person name="Nakagawa S."/>
        </authorList>
    </citation>
    <scope>NUCLEOTIDE SEQUENCE [LARGE SCALE GENOMIC DNA]</scope>
    <source>
        <strain evidence="9 10">NKW57</strain>
    </source>
</reference>
<dbReference type="EMBL" id="BSYJ01000006">
    <property type="protein sequence ID" value="GMG88337.1"/>
    <property type="molecule type" value="Genomic_DNA"/>
</dbReference>
<keyword evidence="2" id="KW-0813">Transport</keyword>
<keyword evidence="10" id="KW-1185">Reference proteome</keyword>
<proteinExistence type="predicted"/>
<name>A0ABQ6M1Y4_9GAMM</name>
<dbReference type="Gene3D" id="1.20.1510.10">
    <property type="entry name" value="Cation efflux protein transmembrane domain"/>
    <property type="match status" value="1"/>
</dbReference>
<evidence type="ECO:0000256" key="5">
    <source>
        <dbReference type="ARBA" id="ARBA00022989"/>
    </source>
</evidence>
<feature type="transmembrane region" description="Helical" evidence="7">
    <location>
        <begin position="125"/>
        <end position="148"/>
    </location>
</feature>
<accession>A0ABQ6M1Y4</accession>
<dbReference type="InterPro" id="IPR027469">
    <property type="entry name" value="Cation_efflux_TMD_sf"/>
</dbReference>
<keyword evidence="5 7" id="KW-1133">Transmembrane helix</keyword>
<evidence type="ECO:0000256" key="4">
    <source>
        <dbReference type="ARBA" id="ARBA00022906"/>
    </source>
</evidence>
<evidence type="ECO:0000256" key="6">
    <source>
        <dbReference type="ARBA" id="ARBA00023136"/>
    </source>
</evidence>
<keyword evidence="4" id="KW-0406">Ion transport</keyword>
<evidence type="ECO:0000256" key="2">
    <source>
        <dbReference type="ARBA" id="ARBA00022448"/>
    </source>
</evidence>
<dbReference type="Proteomes" id="UP001224392">
    <property type="component" value="Unassembled WGS sequence"/>
</dbReference>
<gene>
    <name evidence="9" type="ORF">MNKW57_26580</name>
</gene>
<keyword evidence="4" id="KW-0864">Zinc transport</keyword>
<dbReference type="InterPro" id="IPR058533">
    <property type="entry name" value="Cation_efflux_TM"/>
</dbReference>
<organism evidence="9 10">
    <name type="scientific">Biformimicrobium ophioploci</name>
    <dbReference type="NCBI Taxonomy" id="3036711"/>
    <lineage>
        <taxon>Bacteria</taxon>
        <taxon>Pseudomonadati</taxon>
        <taxon>Pseudomonadota</taxon>
        <taxon>Gammaproteobacteria</taxon>
        <taxon>Cellvibrionales</taxon>
        <taxon>Microbulbiferaceae</taxon>
        <taxon>Biformimicrobium</taxon>
    </lineage>
</organism>
<feature type="transmembrane region" description="Helical" evidence="7">
    <location>
        <begin position="169"/>
        <end position="195"/>
    </location>
</feature>
<evidence type="ECO:0000256" key="7">
    <source>
        <dbReference type="SAM" id="Phobius"/>
    </source>
</evidence>
<dbReference type="Pfam" id="PF01545">
    <property type="entry name" value="Cation_efflux"/>
    <property type="match status" value="1"/>
</dbReference>
<dbReference type="InterPro" id="IPR002524">
    <property type="entry name" value="Cation_efflux"/>
</dbReference>